<gene>
    <name evidence="2" type="ORF">SMF913_25846</name>
</gene>
<sequence length="102" mass="10701">MPPISDMKRAPAAKDAMDIAGIGEKPATRSGPYVLMVLTCAAATNSATSSQSARTRPPLPRARLYARAFAGSRVISAQAATGSPSRPRASRHSFSRAPRTYG</sequence>
<accession>A0A2J7YQT1</accession>
<name>A0A2J7YQT1_STRMQ</name>
<protein>
    <submittedName>
        <fullName evidence="2">Uncharacterized protein</fullName>
    </submittedName>
</protein>
<dbReference type="Proteomes" id="UP000236520">
    <property type="component" value="Unassembled WGS sequence"/>
</dbReference>
<proteinExistence type="predicted"/>
<dbReference type="AlphaFoldDB" id="A0A2J7YQT1"/>
<evidence type="ECO:0000313" key="3">
    <source>
        <dbReference type="Proteomes" id="UP000236520"/>
    </source>
</evidence>
<comment type="caution">
    <text evidence="2">The sequence shown here is derived from an EMBL/GenBank/DDBJ whole genome shotgun (WGS) entry which is preliminary data.</text>
</comment>
<evidence type="ECO:0000313" key="2">
    <source>
        <dbReference type="EMBL" id="PNG90381.1"/>
    </source>
</evidence>
<feature type="region of interest" description="Disordered" evidence="1">
    <location>
        <begin position="77"/>
        <end position="102"/>
    </location>
</feature>
<keyword evidence="3" id="KW-1185">Reference proteome</keyword>
<dbReference type="EMBL" id="LJIW01000002">
    <property type="protein sequence ID" value="PNG90381.1"/>
    <property type="molecule type" value="Genomic_DNA"/>
</dbReference>
<organism evidence="2 3">
    <name type="scientific">Streptomyces malaysiensis</name>
    <dbReference type="NCBI Taxonomy" id="92644"/>
    <lineage>
        <taxon>Bacteria</taxon>
        <taxon>Bacillati</taxon>
        <taxon>Actinomycetota</taxon>
        <taxon>Actinomycetes</taxon>
        <taxon>Kitasatosporales</taxon>
        <taxon>Streptomycetaceae</taxon>
        <taxon>Streptomyces</taxon>
        <taxon>Streptomyces violaceusniger group</taxon>
    </lineage>
</organism>
<evidence type="ECO:0000256" key="1">
    <source>
        <dbReference type="SAM" id="MobiDB-lite"/>
    </source>
</evidence>
<reference evidence="2 3" key="1">
    <citation type="submission" date="2015-09" db="EMBL/GenBank/DDBJ databases">
        <title>Genome sequence, genome mining and natural product profiling of a biocontrol bacterium Streptomyces malaysiensis F913.</title>
        <authorList>
            <person name="Xu Y."/>
            <person name="Wei J."/>
            <person name="Xie J."/>
            <person name="Li T."/>
            <person name="Zhou Z."/>
        </authorList>
    </citation>
    <scope>NUCLEOTIDE SEQUENCE [LARGE SCALE GENOMIC DNA]</scope>
    <source>
        <strain evidence="2 3">F913</strain>
    </source>
</reference>